<keyword evidence="1" id="KW-0472">Membrane</keyword>
<dbReference type="AlphaFoldDB" id="A0A6M2EHC7"/>
<accession>A0A6M2EHC7</accession>
<feature type="transmembrane region" description="Helical" evidence="1">
    <location>
        <begin position="39"/>
        <end position="60"/>
    </location>
</feature>
<organism evidence="2">
    <name type="scientific">Populus davidiana</name>
    <dbReference type="NCBI Taxonomy" id="266767"/>
    <lineage>
        <taxon>Eukaryota</taxon>
        <taxon>Viridiplantae</taxon>
        <taxon>Streptophyta</taxon>
        <taxon>Embryophyta</taxon>
        <taxon>Tracheophyta</taxon>
        <taxon>Spermatophyta</taxon>
        <taxon>Magnoliopsida</taxon>
        <taxon>eudicotyledons</taxon>
        <taxon>Gunneridae</taxon>
        <taxon>Pentapetalae</taxon>
        <taxon>rosids</taxon>
        <taxon>fabids</taxon>
        <taxon>Malpighiales</taxon>
        <taxon>Salicaceae</taxon>
        <taxon>Saliceae</taxon>
        <taxon>Populus</taxon>
    </lineage>
</organism>
<proteinExistence type="predicted"/>
<name>A0A6M2EHC7_9ROSI</name>
<evidence type="ECO:0000256" key="1">
    <source>
        <dbReference type="SAM" id="Phobius"/>
    </source>
</evidence>
<reference evidence="2" key="1">
    <citation type="submission" date="2020-03" db="EMBL/GenBank/DDBJ databases">
        <authorList>
            <person name="Zhang R."/>
        </authorList>
    </citation>
    <scope>NUCLEOTIDE SEQUENCE</scope>
</reference>
<evidence type="ECO:0000313" key="2">
    <source>
        <dbReference type="EMBL" id="NUU84604.1"/>
    </source>
</evidence>
<sequence length="116" mass="13254">MKMIRVERKRTRHQRQISIQILLTAVVSAADIHDHVLTVVVTIVNLYLISCFFTLFPYLVPLCNFSMPLLTTFLKWASFTPSLSSSPMSRAYTPFPVVLSNVQGLYSYICLLLRLS</sequence>
<keyword evidence="1" id="KW-0812">Transmembrane</keyword>
<protein>
    <submittedName>
        <fullName evidence="2">Uncharacterized protein</fullName>
    </submittedName>
</protein>
<keyword evidence="1" id="KW-1133">Transmembrane helix</keyword>
<dbReference type="EMBL" id="GILB01004271">
    <property type="protein sequence ID" value="NUU84604.1"/>
    <property type="molecule type" value="Transcribed_RNA"/>
</dbReference>